<keyword evidence="1" id="KW-0472">Membrane</keyword>
<sequence>MIEVGIVLLAVVLIFGAFLLLRSLKNFVINAIAGLFILFLANQFISADIGYSWLVILICGIGGAVGAILLLALHFIGLGI</sequence>
<feature type="transmembrane region" description="Helical" evidence="1">
    <location>
        <begin position="28"/>
        <end position="45"/>
    </location>
</feature>
<evidence type="ECO:0000256" key="1">
    <source>
        <dbReference type="SAM" id="Phobius"/>
    </source>
</evidence>
<comment type="caution">
    <text evidence="2">The sequence shown here is derived from an EMBL/GenBank/DDBJ whole genome shotgun (WGS) entry which is preliminary data.</text>
</comment>
<keyword evidence="1" id="KW-1133">Transmembrane helix</keyword>
<dbReference type="AlphaFoldDB" id="A0A0W8FCB5"/>
<reference evidence="2" key="1">
    <citation type="journal article" date="2015" name="Proc. Natl. Acad. Sci. U.S.A.">
        <title>Networks of energetic and metabolic interactions define dynamics in microbial communities.</title>
        <authorList>
            <person name="Embree M."/>
            <person name="Liu J.K."/>
            <person name="Al-Bassam M.M."/>
            <person name="Zengler K."/>
        </authorList>
    </citation>
    <scope>NUCLEOTIDE SEQUENCE</scope>
</reference>
<proteinExistence type="predicted"/>
<feature type="transmembrane region" description="Helical" evidence="1">
    <location>
        <begin position="51"/>
        <end position="76"/>
    </location>
</feature>
<name>A0A0W8FCB5_9ZZZZ</name>
<accession>A0A0W8FCB5</accession>
<dbReference type="InterPro" id="IPR010001">
    <property type="entry name" value="BofA"/>
</dbReference>
<protein>
    <submittedName>
        <fullName evidence="2">Uncharacterized protein</fullName>
    </submittedName>
</protein>
<dbReference type="Pfam" id="PF07441">
    <property type="entry name" value="BofA"/>
    <property type="match status" value="1"/>
</dbReference>
<gene>
    <name evidence="2" type="ORF">ASZ90_011737</name>
</gene>
<dbReference type="EMBL" id="LNQE01001375">
    <property type="protein sequence ID" value="KUG18501.1"/>
    <property type="molecule type" value="Genomic_DNA"/>
</dbReference>
<evidence type="ECO:0000313" key="2">
    <source>
        <dbReference type="EMBL" id="KUG18501.1"/>
    </source>
</evidence>
<organism evidence="2">
    <name type="scientific">hydrocarbon metagenome</name>
    <dbReference type="NCBI Taxonomy" id="938273"/>
    <lineage>
        <taxon>unclassified sequences</taxon>
        <taxon>metagenomes</taxon>
        <taxon>ecological metagenomes</taxon>
    </lineage>
</organism>
<feature type="transmembrane region" description="Helical" evidence="1">
    <location>
        <begin position="6"/>
        <end position="21"/>
    </location>
</feature>
<keyword evidence="1" id="KW-0812">Transmembrane</keyword>